<dbReference type="AlphaFoldDB" id="A0A8S1RMA2"/>
<dbReference type="Proteomes" id="UP000692954">
    <property type="component" value="Unassembled WGS sequence"/>
</dbReference>
<sequence length="83" mass="9700">MNIYQLMTKDDKPLPIFNLYQMNRNSLLEGLNSTSDKLIAIAYQSLNNEVAFFDININKNIIQPTLFFTLFLEQEYSQKASFL</sequence>
<gene>
    <name evidence="1" type="ORF">PSON_ATCC_30995.1.T1810091</name>
</gene>
<evidence type="ECO:0000313" key="2">
    <source>
        <dbReference type="Proteomes" id="UP000692954"/>
    </source>
</evidence>
<dbReference type="EMBL" id="CAJJDN010000181">
    <property type="protein sequence ID" value="CAD8127964.1"/>
    <property type="molecule type" value="Genomic_DNA"/>
</dbReference>
<reference evidence="1" key="1">
    <citation type="submission" date="2021-01" db="EMBL/GenBank/DDBJ databases">
        <authorList>
            <consortium name="Genoscope - CEA"/>
            <person name="William W."/>
        </authorList>
    </citation>
    <scope>NUCLEOTIDE SEQUENCE</scope>
</reference>
<comment type="caution">
    <text evidence="1">The sequence shown here is derived from an EMBL/GenBank/DDBJ whole genome shotgun (WGS) entry which is preliminary data.</text>
</comment>
<evidence type="ECO:0000313" key="1">
    <source>
        <dbReference type="EMBL" id="CAD8127964.1"/>
    </source>
</evidence>
<proteinExistence type="predicted"/>
<protein>
    <submittedName>
        <fullName evidence="1">Uncharacterized protein</fullName>
    </submittedName>
</protein>
<accession>A0A8S1RMA2</accession>
<keyword evidence="2" id="KW-1185">Reference proteome</keyword>
<organism evidence="1 2">
    <name type="scientific">Paramecium sonneborni</name>
    <dbReference type="NCBI Taxonomy" id="65129"/>
    <lineage>
        <taxon>Eukaryota</taxon>
        <taxon>Sar</taxon>
        <taxon>Alveolata</taxon>
        <taxon>Ciliophora</taxon>
        <taxon>Intramacronucleata</taxon>
        <taxon>Oligohymenophorea</taxon>
        <taxon>Peniculida</taxon>
        <taxon>Parameciidae</taxon>
        <taxon>Paramecium</taxon>
    </lineage>
</organism>
<name>A0A8S1RMA2_9CILI</name>